<comment type="caution">
    <text evidence="1">The sequence shown here is derived from an EMBL/GenBank/DDBJ whole genome shotgun (WGS) entry which is preliminary data.</text>
</comment>
<sequence length="169" mass="18860">MLKASNRLTIRVLLIVRLTVDKAELLDRKLDGALGLSYLSQTMTGGNEEADSCMRFALKAFLDDPWLIRDGKRTVQILVPKIDVTPPPPQVTVTPNAVVVDGSREDVAEEMLWSPFAKIWWVDLPHLGVKSNRFDAYGAVKDKNKVGLAHFNSGFKVEVERKKMVGVID</sequence>
<gene>
    <name evidence="1" type="ORF">L2E82_33232</name>
</gene>
<keyword evidence="2" id="KW-1185">Reference proteome</keyword>
<evidence type="ECO:0000313" key="2">
    <source>
        <dbReference type="Proteomes" id="UP001055811"/>
    </source>
</evidence>
<reference evidence="2" key="1">
    <citation type="journal article" date="2022" name="Mol. Ecol. Resour.">
        <title>The genomes of chicory, endive, great burdock and yacon provide insights into Asteraceae palaeo-polyploidization history and plant inulin production.</title>
        <authorList>
            <person name="Fan W."/>
            <person name="Wang S."/>
            <person name="Wang H."/>
            <person name="Wang A."/>
            <person name="Jiang F."/>
            <person name="Liu H."/>
            <person name="Zhao H."/>
            <person name="Xu D."/>
            <person name="Zhang Y."/>
        </authorList>
    </citation>
    <scope>NUCLEOTIDE SEQUENCE [LARGE SCALE GENOMIC DNA]</scope>
    <source>
        <strain evidence="2">cv. Punajuju</strain>
    </source>
</reference>
<accession>A0ACB9BJL1</accession>
<protein>
    <submittedName>
        <fullName evidence="1">Uncharacterized protein</fullName>
    </submittedName>
</protein>
<evidence type="ECO:0000313" key="1">
    <source>
        <dbReference type="EMBL" id="KAI3722202.1"/>
    </source>
</evidence>
<proteinExistence type="predicted"/>
<dbReference type="Proteomes" id="UP001055811">
    <property type="component" value="Linkage Group LG06"/>
</dbReference>
<organism evidence="1 2">
    <name type="scientific">Cichorium intybus</name>
    <name type="common">Chicory</name>
    <dbReference type="NCBI Taxonomy" id="13427"/>
    <lineage>
        <taxon>Eukaryota</taxon>
        <taxon>Viridiplantae</taxon>
        <taxon>Streptophyta</taxon>
        <taxon>Embryophyta</taxon>
        <taxon>Tracheophyta</taxon>
        <taxon>Spermatophyta</taxon>
        <taxon>Magnoliopsida</taxon>
        <taxon>eudicotyledons</taxon>
        <taxon>Gunneridae</taxon>
        <taxon>Pentapetalae</taxon>
        <taxon>asterids</taxon>
        <taxon>campanulids</taxon>
        <taxon>Asterales</taxon>
        <taxon>Asteraceae</taxon>
        <taxon>Cichorioideae</taxon>
        <taxon>Cichorieae</taxon>
        <taxon>Cichoriinae</taxon>
        <taxon>Cichorium</taxon>
    </lineage>
</organism>
<reference evidence="1 2" key="2">
    <citation type="journal article" date="2022" name="Mol. Ecol. Resour.">
        <title>The genomes of chicory, endive, great burdock and yacon provide insights into Asteraceae paleo-polyploidization history and plant inulin production.</title>
        <authorList>
            <person name="Fan W."/>
            <person name="Wang S."/>
            <person name="Wang H."/>
            <person name="Wang A."/>
            <person name="Jiang F."/>
            <person name="Liu H."/>
            <person name="Zhao H."/>
            <person name="Xu D."/>
            <person name="Zhang Y."/>
        </authorList>
    </citation>
    <scope>NUCLEOTIDE SEQUENCE [LARGE SCALE GENOMIC DNA]</scope>
    <source>
        <strain evidence="2">cv. Punajuju</strain>
        <tissue evidence="1">Leaves</tissue>
    </source>
</reference>
<dbReference type="EMBL" id="CM042014">
    <property type="protein sequence ID" value="KAI3722202.1"/>
    <property type="molecule type" value="Genomic_DNA"/>
</dbReference>
<name>A0ACB9BJL1_CICIN</name>